<evidence type="ECO:0000259" key="7">
    <source>
        <dbReference type="Pfam" id="PF00892"/>
    </source>
</evidence>
<accession>A0ABW5BLM6</accession>
<evidence type="ECO:0000256" key="4">
    <source>
        <dbReference type="ARBA" id="ARBA00022989"/>
    </source>
</evidence>
<feature type="transmembrane region" description="Helical" evidence="6">
    <location>
        <begin position="211"/>
        <end position="231"/>
    </location>
</feature>
<evidence type="ECO:0000313" key="8">
    <source>
        <dbReference type="EMBL" id="MFD2206454.1"/>
    </source>
</evidence>
<feature type="transmembrane region" description="Helical" evidence="6">
    <location>
        <begin position="87"/>
        <end position="105"/>
    </location>
</feature>
<name>A0ABW5BLM6_9PROT</name>
<dbReference type="InterPro" id="IPR000620">
    <property type="entry name" value="EamA_dom"/>
</dbReference>
<keyword evidence="4 6" id="KW-1133">Transmembrane helix</keyword>
<evidence type="ECO:0000313" key="9">
    <source>
        <dbReference type="Proteomes" id="UP001597294"/>
    </source>
</evidence>
<proteinExistence type="inferred from homology"/>
<dbReference type="Proteomes" id="UP001597294">
    <property type="component" value="Unassembled WGS sequence"/>
</dbReference>
<protein>
    <submittedName>
        <fullName evidence="8">DMT family transporter</fullName>
    </submittedName>
</protein>
<evidence type="ECO:0000256" key="2">
    <source>
        <dbReference type="ARBA" id="ARBA00007362"/>
    </source>
</evidence>
<sequence>MTALLYLSTVLIWGTTWLAIAFQVGDVMVEVSAFYRFALAAFIQISVMLILGRLKWVPLSQQKWFVLQGLFLFCINFLFFYNSAIYISSGLIAVVFSLSTVFNMANNFIFNSLKPSSRSLFGASLGITGVCALFWTDLINGDWTGSNITGLLLAICGTYSFSLGNMVSQHQQKQGRDVLTANSYALVYGSVTLGIWGLLHGYTFELELTTKYLGSLLYLAVPGTIIGFAMYLRLIGRVGAEKAAYSTVLFPIVALSLSTIFEGYNWTPLALIGVGLALAGNLVIFAKKKSHPVKQSALT</sequence>
<dbReference type="EMBL" id="JBHUII010000004">
    <property type="protein sequence ID" value="MFD2206454.1"/>
    <property type="molecule type" value="Genomic_DNA"/>
</dbReference>
<dbReference type="PANTHER" id="PTHR32322:SF2">
    <property type="entry name" value="EAMA DOMAIN-CONTAINING PROTEIN"/>
    <property type="match status" value="1"/>
</dbReference>
<feature type="transmembrane region" description="Helical" evidence="6">
    <location>
        <begin position="179"/>
        <end position="199"/>
    </location>
</feature>
<organism evidence="8 9">
    <name type="scientific">Kiloniella antarctica</name>
    <dbReference type="NCBI Taxonomy" id="1550907"/>
    <lineage>
        <taxon>Bacteria</taxon>
        <taxon>Pseudomonadati</taxon>
        <taxon>Pseudomonadota</taxon>
        <taxon>Alphaproteobacteria</taxon>
        <taxon>Rhodospirillales</taxon>
        <taxon>Kiloniellaceae</taxon>
        <taxon>Kiloniella</taxon>
    </lineage>
</organism>
<gene>
    <name evidence="8" type="ORF">ACFSKO_12550</name>
</gene>
<evidence type="ECO:0000256" key="5">
    <source>
        <dbReference type="ARBA" id="ARBA00023136"/>
    </source>
</evidence>
<comment type="caution">
    <text evidence="8">The sequence shown here is derived from an EMBL/GenBank/DDBJ whole genome shotgun (WGS) entry which is preliminary data.</text>
</comment>
<comment type="similarity">
    <text evidence="2">Belongs to the EamA transporter family.</text>
</comment>
<feature type="transmembrane region" description="Helical" evidence="6">
    <location>
        <begin position="64"/>
        <end position="81"/>
    </location>
</feature>
<feature type="transmembrane region" description="Helical" evidence="6">
    <location>
        <begin position="267"/>
        <end position="286"/>
    </location>
</feature>
<dbReference type="PANTHER" id="PTHR32322">
    <property type="entry name" value="INNER MEMBRANE TRANSPORTER"/>
    <property type="match status" value="1"/>
</dbReference>
<feature type="transmembrane region" description="Helical" evidence="6">
    <location>
        <begin position="117"/>
        <end position="136"/>
    </location>
</feature>
<evidence type="ECO:0000256" key="3">
    <source>
        <dbReference type="ARBA" id="ARBA00022692"/>
    </source>
</evidence>
<keyword evidence="9" id="KW-1185">Reference proteome</keyword>
<feature type="transmembrane region" description="Helical" evidence="6">
    <location>
        <begin position="148"/>
        <end position="167"/>
    </location>
</feature>
<feature type="domain" description="EamA" evidence="7">
    <location>
        <begin position="3"/>
        <end position="134"/>
    </location>
</feature>
<dbReference type="RefSeq" id="WP_380252043.1">
    <property type="nucleotide sequence ID" value="NZ_JBHUII010000004.1"/>
</dbReference>
<feature type="domain" description="EamA" evidence="7">
    <location>
        <begin position="149"/>
        <end position="285"/>
    </location>
</feature>
<keyword evidence="5 6" id="KW-0472">Membrane</keyword>
<reference evidence="9" key="1">
    <citation type="journal article" date="2019" name="Int. J. Syst. Evol. Microbiol.">
        <title>The Global Catalogue of Microorganisms (GCM) 10K type strain sequencing project: providing services to taxonomists for standard genome sequencing and annotation.</title>
        <authorList>
            <consortium name="The Broad Institute Genomics Platform"/>
            <consortium name="The Broad Institute Genome Sequencing Center for Infectious Disease"/>
            <person name="Wu L."/>
            <person name="Ma J."/>
        </authorList>
    </citation>
    <scope>NUCLEOTIDE SEQUENCE [LARGE SCALE GENOMIC DNA]</scope>
    <source>
        <strain evidence="9">CGMCC 4.7192</strain>
    </source>
</reference>
<dbReference type="InterPro" id="IPR037185">
    <property type="entry name" value="EmrE-like"/>
</dbReference>
<feature type="transmembrane region" description="Helical" evidence="6">
    <location>
        <begin position="31"/>
        <end position="52"/>
    </location>
</feature>
<evidence type="ECO:0000256" key="6">
    <source>
        <dbReference type="SAM" id="Phobius"/>
    </source>
</evidence>
<comment type="subcellular location">
    <subcellularLocation>
        <location evidence="1">Membrane</location>
        <topology evidence="1">Multi-pass membrane protein</topology>
    </subcellularLocation>
</comment>
<dbReference type="InterPro" id="IPR050638">
    <property type="entry name" value="AA-Vitamin_Transporters"/>
</dbReference>
<dbReference type="Pfam" id="PF00892">
    <property type="entry name" value="EamA"/>
    <property type="match status" value="2"/>
</dbReference>
<keyword evidence="3 6" id="KW-0812">Transmembrane</keyword>
<dbReference type="SUPFAM" id="SSF103481">
    <property type="entry name" value="Multidrug resistance efflux transporter EmrE"/>
    <property type="match status" value="2"/>
</dbReference>
<evidence type="ECO:0000256" key="1">
    <source>
        <dbReference type="ARBA" id="ARBA00004141"/>
    </source>
</evidence>
<feature type="transmembrane region" description="Helical" evidence="6">
    <location>
        <begin position="243"/>
        <end position="261"/>
    </location>
</feature>